<dbReference type="EMBL" id="BNDZ01000003">
    <property type="protein sequence ID" value="GHI44892.1"/>
    <property type="molecule type" value="Genomic_DNA"/>
</dbReference>
<gene>
    <name evidence="2" type="ORF">ScoT_10660</name>
</gene>
<accession>A0AA37BUI0</accession>
<proteinExistence type="predicted"/>
<evidence type="ECO:0000256" key="1">
    <source>
        <dbReference type="SAM" id="MobiDB-lite"/>
    </source>
</evidence>
<comment type="caution">
    <text evidence="2">The sequence shown here is derived from an EMBL/GenBank/DDBJ whole genome shotgun (WGS) entry which is preliminary data.</text>
</comment>
<dbReference type="AlphaFoldDB" id="A0AA37BUI0"/>
<reference evidence="2" key="1">
    <citation type="submission" date="2022-09" db="EMBL/GenBank/DDBJ databases">
        <title>Whole genome shotgun sequence of Streptomyces albidoflavus NBRC 12854.</title>
        <authorList>
            <person name="Komaki H."/>
            <person name="Tamura T."/>
        </authorList>
    </citation>
    <scope>NUCLEOTIDE SEQUENCE</scope>
    <source>
        <strain evidence="2">NBRC 12854</strain>
    </source>
</reference>
<organism evidence="2 3">
    <name type="scientific">Streptomyces albidoflavus</name>
    <dbReference type="NCBI Taxonomy" id="1886"/>
    <lineage>
        <taxon>Bacteria</taxon>
        <taxon>Bacillati</taxon>
        <taxon>Actinomycetota</taxon>
        <taxon>Actinomycetes</taxon>
        <taxon>Kitasatosporales</taxon>
        <taxon>Streptomycetaceae</taxon>
        <taxon>Streptomyces</taxon>
        <taxon>Streptomyces albidoflavus group</taxon>
    </lineage>
</organism>
<evidence type="ECO:0000313" key="3">
    <source>
        <dbReference type="Proteomes" id="UP001051844"/>
    </source>
</evidence>
<name>A0AA37BUI0_9ACTN</name>
<feature type="region of interest" description="Disordered" evidence="1">
    <location>
        <begin position="76"/>
        <end position="95"/>
    </location>
</feature>
<dbReference type="Proteomes" id="UP001051844">
    <property type="component" value="Unassembled WGS sequence"/>
</dbReference>
<sequence length="95" mass="9755">MVHGNLERLGDDLAGLDEADPRAGVDDVEGLLQVLGGQAACGLFGLGVPEVGQAGAGARAPDEAVGVALGLAVPDEDEFGDDHEAPRWVKRRGRL</sequence>
<evidence type="ECO:0000313" key="2">
    <source>
        <dbReference type="EMBL" id="GHI44892.1"/>
    </source>
</evidence>
<protein>
    <submittedName>
        <fullName evidence="2">Uncharacterized protein</fullName>
    </submittedName>
</protein>